<organism evidence="3 4">
    <name type="scientific">Lupinus luteus</name>
    <name type="common">European yellow lupine</name>
    <dbReference type="NCBI Taxonomy" id="3873"/>
    <lineage>
        <taxon>Eukaryota</taxon>
        <taxon>Viridiplantae</taxon>
        <taxon>Streptophyta</taxon>
        <taxon>Embryophyta</taxon>
        <taxon>Tracheophyta</taxon>
        <taxon>Spermatophyta</taxon>
        <taxon>Magnoliopsida</taxon>
        <taxon>eudicotyledons</taxon>
        <taxon>Gunneridae</taxon>
        <taxon>Pentapetalae</taxon>
        <taxon>rosids</taxon>
        <taxon>fabids</taxon>
        <taxon>Fabales</taxon>
        <taxon>Fabaceae</taxon>
        <taxon>Papilionoideae</taxon>
        <taxon>50 kb inversion clade</taxon>
        <taxon>genistoids sensu lato</taxon>
        <taxon>core genistoids</taxon>
        <taxon>Genisteae</taxon>
        <taxon>Lupinus</taxon>
    </lineage>
</organism>
<comment type="caution">
    <text evidence="3">The sequence shown here is derived from an EMBL/GenBank/DDBJ whole genome shotgun (WGS) entry which is preliminary data.</text>
</comment>
<gene>
    <name evidence="3" type="ORF">LLUT_LOCUS15516</name>
</gene>
<dbReference type="EMBL" id="CAXHTB010000010">
    <property type="protein sequence ID" value="CAL0314456.1"/>
    <property type="molecule type" value="Genomic_DNA"/>
</dbReference>
<keyword evidence="4" id="KW-1185">Reference proteome</keyword>
<evidence type="ECO:0000256" key="2">
    <source>
        <dbReference type="SAM" id="Phobius"/>
    </source>
</evidence>
<dbReference type="PANTHER" id="PTHR33640">
    <property type="entry name" value="TRANSMEMBRANE PROTEIN"/>
    <property type="match status" value="1"/>
</dbReference>
<reference evidence="3 4" key="1">
    <citation type="submission" date="2024-03" db="EMBL/GenBank/DDBJ databases">
        <authorList>
            <person name="Martinez-Hernandez J."/>
        </authorList>
    </citation>
    <scope>NUCLEOTIDE SEQUENCE [LARGE SCALE GENOMIC DNA]</scope>
</reference>
<feature type="compositionally biased region" description="Basic and acidic residues" evidence="1">
    <location>
        <begin position="128"/>
        <end position="146"/>
    </location>
</feature>
<sequence length="202" mass="23192">MSRFNLFSGIANTLRFLELFIALLLLSWFLTHLPLSALYLRKLSSFIGNPLFIFAISNAIIAALVAQSGHLTTTDAAADSNNNSDSSLSRVAEEFHQRKTVMNPHESDTSTSKDCCDVTDSNSDLRKFYRRSQSETSKENDEEEKKSARRKLRRSETEKVRYPEDNLSNEEFQRIIEAFIAKQMRFLKEESMEIILHEQTNS</sequence>
<evidence type="ECO:0000313" key="3">
    <source>
        <dbReference type="EMBL" id="CAL0314456.1"/>
    </source>
</evidence>
<evidence type="ECO:0000313" key="4">
    <source>
        <dbReference type="Proteomes" id="UP001497480"/>
    </source>
</evidence>
<name>A0AAV1X0A0_LUPLU</name>
<dbReference type="PANTHER" id="PTHR33640:SF3">
    <property type="entry name" value="DUF4408 DOMAIN-CONTAINING PROTEIN"/>
    <property type="match status" value="1"/>
</dbReference>
<accession>A0AAV1X0A0</accession>
<dbReference type="Proteomes" id="UP001497480">
    <property type="component" value="Unassembled WGS sequence"/>
</dbReference>
<feature type="region of interest" description="Disordered" evidence="1">
    <location>
        <begin position="128"/>
        <end position="162"/>
    </location>
</feature>
<evidence type="ECO:0000256" key="1">
    <source>
        <dbReference type="SAM" id="MobiDB-lite"/>
    </source>
</evidence>
<keyword evidence="2" id="KW-0812">Transmembrane</keyword>
<keyword evidence="2" id="KW-0472">Membrane</keyword>
<protein>
    <submittedName>
        <fullName evidence="3">Uncharacterized protein</fullName>
    </submittedName>
</protein>
<dbReference type="AlphaFoldDB" id="A0AAV1X0A0"/>
<feature type="transmembrane region" description="Helical" evidence="2">
    <location>
        <begin position="47"/>
        <end position="66"/>
    </location>
</feature>
<proteinExistence type="predicted"/>
<keyword evidence="2" id="KW-1133">Transmembrane helix</keyword>